<evidence type="ECO:0000313" key="3">
    <source>
        <dbReference type="Proteomes" id="UP000078560"/>
    </source>
</evidence>
<gene>
    <name evidence="2" type="ORF">POVCU2_0096930</name>
</gene>
<sequence length="315" mass="36227">MDLSGRNEIDYENLDKLFQKRYAMSVAEPAVISNPEKFKSSCDMIFQDQYKSNTTFNEACRTLLTYLSIAQSTGFLTDKNNSCGYANYWLNNKVRNENGTSDMHTTNFFTILTSSSNEISNGICNNHIYFLTDIVFTEIKTLYEFYDQFNKFKVAITTDYNGSCKEAQKCATIYKDNVSYCHNYKTKFCSQLLKYRNELMNLLQEKKMCADQQGFISQIDKSPADSSLQSVNGLSSPVIISITLIGTIFGVFLLSLFLYKFSPLGAWITHLIGKIKKKGCFVDEVVDQSLFHHYESDQKVSIYRDYNIPYNFAEY</sequence>
<feature type="transmembrane region" description="Helical" evidence="1">
    <location>
        <begin position="238"/>
        <end position="259"/>
    </location>
</feature>
<keyword evidence="1" id="KW-0472">Membrane</keyword>
<organism evidence="2 3">
    <name type="scientific">Plasmodium ovale curtisi</name>
    <dbReference type="NCBI Taxonomy" id="864141"/>
    <lineage>
        <taxon>Eukaryota</taxon>
        <taxon>Sar</taxon>
        <taxon>Alveolata</taxon>
        <taxon>Apicomplexa</taxon>
        <taxon>Aconoidasida</taxon>
        <taxon>Haemosporida</taxon>
        <taxon>Plasmodiidae</taxon>
        <taxon>Plasmodium</taxon>
        <taxon>Plasmodium (Plasmodium)</taxon>
    </lineage>
</organism>
<protein>
    <submittedName>
        <fullName evidence="2">PIR Superfamily Protein</fullName>
    </submittedName>
</protein>
<accession>A0A1A8WRR9</accession>
<keyword evidence="1" id="KW-1133">Transmembrane helix</keyword>
<dbReference type="InterPro" id="IPR008780">
    <property type="entry name" value="Plasmodium_Vir"/>
</dbReference>
<evidence type="ECO:0000313" key="2">
    <source>
        <dbReference type="EMBL" id="SBS95582.1"/>
    </source>
</evidence>
<dbReference type="Pfam" id="PF05795">
    <property type="entry name" value="Plasmodium_Vir"/>
    <property type="match status" value="1"/>
</dbReference>
<reference evidence="3" key="1">
    <citation type="submission" date="2016-05" db="EMBL/GenBank/DDBJ databases">
        <authorList>
            <person name="Naeem Raeece"/>
        </authorList>
    </citation>
    <scope>NUCLEOTIDE SEQUENCE [LARGE SCALE GENOMIC DNA]</scope>
</reference>
<dbReference type="Proteomes" id="UP000078560">
    <property type="component" value="Unassembled WGS sequence"/>
</dbReference>
<keyword evidence="1" id="KW-0812">Transmembrane</keyword>
<dbReference type="AlphaFoldDB" id="A0A1A8WRR9"/>
<dbReference type="EMBL" id="FLQU01002097">
    <property type="protein sequence ID" value="SBS95582.1"/>
    <property type="molecule type" value="Genomic_DNA"/>
</dbReference>
<name>A0A1A8WRR9_PLAOA</name>
<proteinExistence type="predicted"/>
<evidence type="ECO:0000256" key="1">
    <source>
        <dbReference type="SAM" id="Phobius"/>
    </source>
</evidence>